<dbReference type="AlphaFoldDB" id="A0A9N8Z7M8"/>
<sequence length="191" mass="21841">HMEDNLHEWCLLEYCHIATVINPHHLYFTNLSKSSETLLKIPEILKDANFLTENVTNMNISMDKICLLDPASNQMLEPTDGDTFEYFLFGGILGDDPPRDRTAELRRLGFPSRNLGEMQMTTDTALYVTKKIIKIDKTESVIMPFRYVAIPDAHQSTLQTTNNEMKQNIVPLLPSGMIELLKKDGDMAFEF</sequence>
<dbReference type="Pfam" id="PF04252">
    <property type="entry name" value="SFM1-like"/>
    <property type="match status" value="1"/>
</dbReference>
<accession>A0A9N8Z7M8</accession>
<gene>
    <name evidence="1" type="ORF">FMOSSE_LOCUS3058</name>
</gene>
<evidence type="ECO:0000313" key="2">
    <source>
        <dbReference type="Proteomes" id="UP000789375"/>
    </source>
</evidence>
<protein>
    <submittedName>
        <fullName evidence="1">2399_t:CDS:1</fullName>
    </submittedName>
</protein>
<organism evidence="1 2">
    <name type="scientific">Funneliformis mosseae</name>
    <name type="common">Endomycorrhizal fungus</name>
    <name type="synonym">Glomus mosseae</name>
    <dbReference type="NCBI Taxonomy" id="27381"/>
    <lineage>
        <taxon>Eukaryota</taxon>
        <taxon>Fungi</taxon>
        <taxon>Fungi incertae sedis</taxon>
        <taxon>Mucoromycota</taxon>
        <taxon>Glomeromycotina</taxon>
        <taxon>Glomeromycetes</taxon>
        <taxon>Glomerales</taxon>
        <taxon>Glomeraceae</taxon>
        <taxon>Funneliformis</taxon>
    </lineage>
</organism>
<keyword evidence="2" id="KW-1185">Reference proteome</keyword>
<feature type="non-terminal residue" evidence="1">
    <location>
        <position position="191"/>
    </location>
</feature>
<dbReference type="CDD" id="cd18090">
    <property type="entry name" value="Arginine_MT_Sfm1"/>
    <property type="match status" value="1"/>
</dbReference>
<comment type="caution">
    <text evidence="1">The sequence shown here is derived from an EMBL/GenBank/DDBJ whole genome shotgun (WGS) entry which is preliminary data.</text>
</comment>
<dbReference type="PANTHER" id="PTHR35517:SF1">
    <property type="entry name" value="PROTEIN ARGININE N-METHYLTRANSFERASE SFM1"/>
    <property type="match status" value="1"/>
</dbReference>
<evidence type="ECO:0000313" key="1">
    <source>
        <dbReference type="EMBL" id="CAG8481698.1"/>
    </source>
</evidence>
<reference evidence="1" key="1">
    <citation type="submission" date="2021-06" db="EMBL/GenBank/DDBJ databases">
        <authorList>
            <person name="Kallberg Y."/>
            <person name="Tangrot J."/>
            <person name="Rosling A."/>
        </authorList>
    </citation>
    <scope>NUCLEOTIDE SEQUENCE</scope>
    <source>
        <strain evidence="1">87-6 pot B 2015</strain>
    </source>
</reference>
<dbReference type="EMBL" id="CAJVPP010000429">
    <property type="protein sequence ID" value="CAG8481698.1"/>
    <property type="molecule type" value="Genomic_DNA"/>
</dbReference>
<dbReference type="InterPro" id="IPR007364">
    <property type="entry name" value="SFM1-like"/>
</dbReference>
<dbReference type="Proteomes" id="UP000789375">
    <property type="component" value="Unassembled WGS sequence"/>
</dbReference>
<name>A0A9N8Z7M8_FUNMO</name>
<proteinExistence type="predicted"/>
<dbReference type="GO" id="GO:0035241">
    <property type="term" value="F:protein-arginine omega-N monomethyltransferase activity"/>
    <property type="evidence" value="ECO:0007669"/>
    <property type="project" value="TreeGrafter"/>
</dbReference>
<dbReference type="PANTHER" id="PTHR35517">
    <property type="entry name" value="PROTEIN ARGININE N-METHYLTRANSFERASE SFM1"/>
    <property type="match status" value="1"/>
</dbReference>